<dbReference type="EMBL" id="LAZR01000511">
    <property type="protein sequence ID" value="KKN66070.1"/>
    <property type="molecule type" value="Genomic_DNA"/>
</dbReference>
<gene>
    <name evidence="1" type="ORF">LCGC14_0475480</name>
</gene>
<proteinExistence type="predicted"/>
<dbReference type="AlphaFoldDB" id="A0A0F9SAZ8"/>
<comment type="caution">
    <text evidence="1">The sequence shown here is derived from an EMBL/GenBank/DDBJ whole genome shotgun (WGS) entry which is preliminary data.</text>
</comment>
<organism evidence="1">
    <name type="scientific">marine sediment metagenome</name>
    <dbReference type="NCBI Taxonomy" id="412755"/>
    <lineage>
        <taxon>unclassified sequences</taxon>
        <taxon>metagenomes</taxon>
        <taxon>ecological metagenomes</taxon>
    </lineage>
</organism>
<name>A0A0F9SAZ8_9ZZZZ</name>
<sequence>MTVKERWVLKNMPKCGVDILNSDFVDLYIAAFNPVYRLTNWGAYKCPQLGKLLSQMFKKNILERGTISLGINWEPGFPKWVYSYSIVAVYKPYAENLRN</sequence>
<evidence type="ECO:0000313" key="1">
    <source>
        <dbReference type="EMBL" id="KKN66070.1"/>
    </source>
</evidence>
<protein>
    <submittedName>
        <fullName evidence="1">Uncharacterized protein</fullName>
    </submittedName>
</protein>
<accession>A0A0F9SAZ8</accession>
<reference evidence="1" key="1">
    <citation type="journal article" date="2015" name="Nature">
        <title>Complex archaea that bridge the gap between prokaryotes and eukaryotes.</title>
        <authorList>
            <person name="Spang A."/>
            <person name="Saw J.H."/>
            <person name="Jorgensen S.L."/>
            <person name="Zaremba-Niedzwiedzka K."/>
            <person name="Martijn J."/>
            <person name="Lind A.E."/>
            <person name="van Eijk R."/>
            <person name="Schleper C."/>
            <person name="Guy L."/>
            <person name="Ettema T.J."/>
        </authorList>
    </citation>
    <scope>NUCLEOTIDE SEQUENCE</scope>
</reference>